<dbReference type="AlphaFoldDB" id="A0A1E5BY71"/>
<dbReference type="Proteomes" id="UP000095039">
    <property type="component" value="Unassembled WGS sequence"/>
</dbReference>
<evidence type="ECO:0000259" key="1">
    <source>
        <dbReference type="PROSITE" id="PS51352"/>
    </source>
</evidence>
<dbReference type="GO" id="GO:0004601">
    <property type="term" value="F:peroxidase activity"/>
    <property type="evidence" value="ECO:0007669"/>
    <property type="project" value="UniProtKB-KW"/>
</dbReference>
<keyword evidence="2" id="KW-0560">Oxidoreductase</keyword>
<accession>A0A1E5BY71</accession>
<reference evidence="2 3" key="1">
    <citation type="journal article" date="2012" name="Science">
        <title>Ecological populations of bacteria act as socially cohesive units of antibiotic production and resistance.</title>
        <authorList>
            <person name="Cordero O.X."/>
            <person name="Wildschutte H."/>
            <person name="Kirkup B."/>
            <person name="Proehl S."/>
            <person name="Ngo L."/>
            <person name="Hussain F."/>
            <person name="Le Roux F."/>
            <person name="Mincer T."/>
            <person name="Polz M.F."/>
        </authorList>
    </citation>
    <scope>NUCLEOTIDE SEQUENCE [LARGE SCALE GENOMIC DNA]</scope>
    <source>
        <strain evidence="2 3">FF-454</strain>
    </source>
</reference>
<comment type="caution">
    <text evidence="2">The sequence shown here is derived from an EMBL/GenBank/DDBJ whole genome shotgun (WGS) entry which is preliminary data.</text>
</comment>
<evidence type="ECO:0000313" key="2">
    <source>
        <dbReference type="EMBL" id="OEE58217.1"/>
    </source>
</evidence>
<dbReference type="Gene3D" id="3.40.30.10">
    <property type="entry name" value="Glutaredoxin"/>
    <property type="match status" value="1"/>
</dbReference>
<gene>
    <name evidence="2" type="ORF">A1OK_16010</name>
</gene>
<dbReference type="InterPro" id="IPR013766">
    <property type="entry name" value="Thioredoxin_domain"/>
</dbReference>
<keyword evidence="3" id="KW-1185">Reference proteome</keyword>
<feature type="domain" description="Thioredoxin" evidence="1">
    <location>
        <begin position="8"/>
        <end position="167"/>
    </location>
</feature>
<dbReference type="EMBL" id="AJWN02000098">
    <property type="protein sequence ID" value="OEE58217.1"/>
    <property type="molecule type" value="Genomic_DNA"/>
</dbReference>
<organism evidence="2 3">
    <name type="scientific">Enterovibrio norvegicus FF-454</name>
    <dbReference type="NCBI Taxonomy" id="1185651"/>
    <lineage>
        <taxon>Bacteria</taxon>
        <taxon>Pseudomonadati</taxon>
        <taxon>Pseudomonadota</taxon>
        <taxon>Gammaproteobacteria</taxon>
        <taxon>Vibrionales</taxon>
        <taxon>Vibrionaceae</taxon>
        <taxon>Enterovibrio</taxon>
    </lineage>
</organism>
<dbReference type="SUPFAM" id="SSF52833">
    <property type="entry name" value="Thioredoxin-like"/>
    <property type="match status" value="1"/>
</dbReference>
<name>A0A1E5BY71_9GAMM</name>
<protein>
    <submittedName>
        <fullName evidence="2">Thioredoxin peroxidase</fullName>
    </submittedName>
</protein>
<dbReference type="InterPro" id="IPR036249">
    <property type="entry name" value="Thioredoxin-like_sf"/>
</dbReference>
<keyword evidence="2" id="KW-0575">Peroxidase</keyword>
<dbReference type="RefSeq" id="WP_016959650.1">
    <property type="nucleotide sequence ID" value="NZ_AJWN02000098.1"/>
</dbReference>
<dbReference type="Pfam" id="PF00578">
    <property type="entry name" value="AhpC-TSA"/>
    <property type="match status" value="1"/>
</dbReference>
<sequence length="184" mass="20450">MSSYSDKLVAGSPFPDIKLHDLKNGMHTLGKPSGGATWHMVIIYRGRHCPLCTKFLNSLELLLPELAEIGIEVIASSADSKEQLQEHLTRLNVTFTFTYGLTEAQLRSLGLYISIPRSEQETDHNFAEPGLFVINEEGTVQVVDISNNPFSRPDLETMTSGLSWIRNPENNYPIRGTAPYLSGD</sequence>
<evidence type="ECO:0000313" key="3">
    <source>
        <dbReference type="Proteomes" id="UP000095039"/>
    </source>
</evidence>
<dbReference type="PROSITE" id="PS51352">
    <property type="entry name" value="THIOREDOXIN_2"/>
    <property type="match status" value="1"/>
</dbReference>
<dbReference type="InterPro" id="IPR000866">
    <property type="entry name" value="AhpC/TSA"/>
</dbReference>
<proteinExistence type="predicted"/>